<dbReference type="SUPFAM" id="SSF69304">
    <property type="entry name" value="Tricorn protease N-terminal domain"/>
    <property type="match status" value="1"/>
</dbReference>
<evidence type="ECO:0000259" key="2">
    <source>
        <dbReference type="Pfam" id="PF00326"/>
    </source>
</evidence>
<dbReference type="PANTHER" id="PTHR42776">
    <property type="entry name" value="SERINE PEPTIDASE S9 FAMILY MEMBER"/>
    <property type="match status" value="1"/>
</dbReference>
<dbReference type="Proteomes" id="UP001495147">
    <property type="component" value="Unassembled WGS sequence"/>
</dbReference>
<sequence>MLAALCGPAEAVEPPSVTAFFQRAQARNPKLSPSGRYLAIQSLGQNNRMVLAVIDLETMSAPKVVAGFRDADVWQHEWVNEGRLVFNISDSPDGSTNVRGNGLWAVDREGGQWRQLIRGGSGGLSEATQLADRRLEPNWRLRDTLGGDGDEVLVERWPWRDDIGSASVQLARLDTRTGRLTQLSTGLPDYVRRWVLDQDGQPRLVEAQHAGRTKGYLRAADGRWQLAYEGDADDGSLAVPVWFGPGGLAFSVHGHRGYSALFRIDAQTLRPEAEPLVHAPGYDYAGHLVFDRAASTLLGVHYETDAPATAWFHPTMKAWQADIDAKLPGTANRIECQRCLQASHLIVTARSDQRPPVYLLYRTATRQLQALAGQRPDLPVAAMGQRDYHRVKARDGLEIPVLVTQPAGGDPKRSPTVVLVHGGPYVRGTRWSWDPVAQFLASRGYLVLEPEFRGSTGYGGKLYRAGWKQWGLRMQDDLADTLAWAVRQGWADPKRACIAGASYGGYAALMGAVTQGDLFRCAINWVGVSDIGLLSSIDWSDVSDEWKQFGMKRLIGDPVADAAQLAATSPLQRAAEIRIPLLMAYGGLDARVPIKHGQAMKAALRPDQALEWVDYPDEGHGWFNLKTNEDFWGRVERFLARHLASPPPAGPGQP</sequence>
<proteinExistence type="predicted"/>
<protein>
    <submittedName>
        <fullName evidence="3">Prolyl oligopeptidase family serine peptidase</fullName>
    </submittedName>
</protein>
<dbReference type="Gene3D" id="3.40.50.1820">
    <property type="entry name" value="alpha/beta hydrolase"/>
    <property type="match status" value="1"/>
</dbReference>
<dbReference type="InterPro" id="IPR001375">
    <property type="entry name" value="Peptidase_S9_cat"/>
</dbReference>
<dbReference type="PANTHER" id="PTHR42776:SF27">
    <property type="entry name" value="DIPEPTIDYL PEPTIDASE FAMILY MEMBER 6"/>
    <property type="match status" value="1"/>
</dbReference>
<name>A0ABV0FZF1_9BURK</name>
<gene>
    <name evidence="3" type="ORF">ABDJ85_05200</name>
</gene>
<keyword evidence="1" id="KW-0378">Hydrolase</keyword>
<dbReference type="SUPFAM" id="SSF53474">
    <property type="entry name" value="alpha/beta-Hydrolases"/>
    <property type="match status" value="1"/>
</dbReference>
<organism evidence="3 4">
    <name type="scientific">Roseateles paludis</name>
    <dbReference type="NCBI Taxonomy" id="3145238"/>
    <lineage>
        <taxon>Bacteria</taxon>
        <taxon>Pseudomonadati</taxon>
        <taxon>Pseudomonadota</taxon>
        <taxon>Betaproteobacteria</taxon>
        <taxon>Burkholderiales</taxon>
        <taxon>Sphaerotilaceae</taxon>
        <taxon>Roseateles</taxon>
    </lineage>
</organism>
<dbReference type="Gene3D" id="2.120.10.30">
    <property type="entry name" value="TolB, C-terminal domain"/>
    <property type="match status" value="1"/>
</dbReference>
<dbReference type="EMBL" id="JBDPZD010000001">
    <property type="protein sequence ID" value="MEO3690857.1"/>
    <property type="molecule type" value="Genomic_DNA"/>
</dbReference>
<dbReference type="InterPro" id="IPR029058">
    <property type="entry name" value="AB_hydrolase_fold"/>
</dbReference>
<evidence type="ECO:0000313" key="4">
    <source>
        <dbReference type="Proteomes" id="UP001495147"/>
    </source>
</evidence>
<keyword evidence="4" id="KW-1185">Reference proteome</keyword>
<dbReference type="InterPro" id="IPR011042">
    <property type="entry name" value="6-blade_b-propeller_TolB-like"/>
</dbReference>
<reference evidence="3 4" key="1">
    <citation type="submission" date="2024-05" db="EMBL/GenBank/DDBJ databases">
        <title>Roseateles sp. DJS-2-20 16S ribosomal RNA gene Genome sequencing and assembly.</title>
        <authorList>
            <person name="Woo H."/>
        </authorList>
    </citation>
    <scope>NUCLEOTIDE SEQUENCE [LARGE SCALE GENOMIC DNA]</scope>
    <source>
        <strain evidence="3 4">DJS-2-20</strain>
    </source>
</reference>
<comment type="caution">
    <text evidence="3">The sequence shown here is derived from an EMBL/GenBank/DDBJ whole genome shotgun (WGS) entry which is preliminary data.</text>
</comment>
<evidence type="ECO:0000313" key="3">
    <source>
        <dbReference type="EMBL" id="MEO3690857.1"/>
    </source>
</evidence>
<dbReference type="Pfam" id="PF00326">
    <property type="entry name" value="Peptidase_S9"/>
    <property type="match status" value="1"/>
</dbReference>
<feature type="domain" description="Peptidase S9 prolyl oligopeptidase catalytic" evidence="2">
    <location>
        <begin position="432"/>
        <end position="644"/>
    </location>
</feature>
<evidence type="ECO:0000256" key="1">
    <source>
        <dbReference type="ARBA" id="ARBA00022801"/>
    </source>
</evidence>
<accession>A0ABV0FZF1</accession>